<proteinExistence type="predicted"/>
<evidence type="ECO:0000313" key="1">
    <source>
        <dbReference type="EMBL" id="KAH3787121.1"/>
    </source>
</evidence>
<evidence type="ECO:0000313" key="2">
    <source>
        <dbReference type="Proteomes" id="UP000828390"/>
    </source>
</evidence>
<accession>A0A9D4EZA3</accession>
<dbReference type="EMBL" id="JAIWYP010000008">
    <property type="protein sequence ID" value="KAH3787121.1"/>
    <property type="molecule type" value="Genomic_DNA"/>
</dbReference>
<comment type="caution">
    <text evidence="1">The sequence shown here is derived from an EMBL/GenBank/DDBJ whole genome shotgun (WGS) entry which is preliminary data.</text>
</comment>
<protein>
    <submittedName>
        <fullName evidence="1">Uncharacterized protein</fullName>
    </submittedName>
</protein>
<reference evidence="1" key="1">
    <citation type="journal article" date="2019" name="bioRxiv">
        <title>The Genome of the Zebra Mussel, Dreissena polymorpha: A Resource for Invasive Species Research.</title>
        <authorList>
            <person name="McCartney M.A."/>
            <person name="Auch B."/>
            <person name="Kono T."/>
            <person name="Mallez S."/>
            <person name="Zhang Y."/>
            <person name="Obille A."/>
            <person name="Becker A."/>
            <person name="Abrahante J.E."/>
            <person name="Garbe J."/>
            <person name="Badalamenti J.P."/>
            <person name="Herman A."/>
            <person name="Mangelson H."/>
            <person name="Liachko I."/>
            <person name="Sullivan S."/>
            <person name="Sone E.D."/>
            <person name="Koren S."/>
            <person name="Silverstein K.A.T."/>
            <person name="Beckman K.B."/>
            <person name="Gohl D.M."/>
        </authorList>
    </citation>
    <scope>NUCLEOTIDE SEQUENCE</scope>
    <source>
        <strain evidence="1">Duluth1</strain>
        <tissue evidence="1">Whole animal</tissue>
    </source>
</reference>
<dbReference type="AlphaFoldDB" id="A0A9D4EZA3"/>
<organism evidence="1 2">
    <name type="scientific">Dreissena polymorpha</name>
    <name type="common">Zebra mussel</name>
    <name type="synonym">Mytilus polymorpha</name>
    <dbReference type="NCBI Taxonomy" id="45954"/>
    <lineage>
        <taxon>Eukaryota</taxon>
        <taxon>Metazoa</taxon>
        <taxon>Spiralia</taxon>
        <taxon>Lophotrochozoa</taxon>
        <taxon>Mollusca</taxon>
        <taxon>Bivalvia</taxon>
        <taxon>Autobranchia</taxon>
        <taxon>Heteroconchia</taxon>
        <taxon>Euheterodonta</taxon>
        <taxon>Imparidentia</taxon>
        <taxon>Neoheterodontei</taxon>
        <taxon>Myida</taxon>
        <taxon>Dreissenoidea</taxon>
        <taxon>Dreissenidae</taxon>
        <taxon>Dreissena</taxon>
    </lineage>
</organism>
<name>A0A9D4EZA3_DREPO</name>
<sequence>MQGTSVPSERIFCTAGDLASAHRACLDPSPYKWTPRTFDNFCSGGSGSPYALLHTHGCSSALRISVFTKQSYRHRSRQIEENNE</sequence>
<reference evidence="1" key="2">
    <citation type="submission" date="2020-11" db="EMBL/GenBank/DDBJ databases">
        <authorList>
            <person name="McCartney M.A."/>
            <person name="Auch B."/>
            <person name="Kono T."/>
            <person name="Mallez S."/>
            <person name="Becker A."/>
            <person name="Gohl D.M."/>
            <person name="Silverstein K.A.T."/>
            <person name="Koren S."/>
            <person name="Bechman K.B."/>
            <person name="Herman A."/>
            <person name="Abrahante J.E."/>
            <person name="Garbe J."/>
        </authorList>
    </citation>
    <scope>NUCLEOTIDE SEQUENCE</scope>
    <source>
        <strain evidence="1">Duluth1</strain>
        <tissue evidence="1">Whole animal</tissue>
    </source>
</reference>
<keyword evidence="2" id="KW-1185">Reference proteome</keyword>
<gene>
    <name evidence="1" type="ORF">DPMN_165242</name>
</gene>
<dbReference type="Proteomes" id="UP000828390">
    <property type="component" value="Unassembled WGS sequence"/>
</dbReference>